<organism evidence="1 2">
    <name type="scientific">Ruminococcus albus 8</name>
    <dbReference type="NCBI Taxonomy" id="246199"/>
    <lineage>
        <taxon>Bacteria</taxon>
        <taxon>Bacillati</taxon>
        <taxon>Bacillota</taxon>
        <taxon>Clostridia</taxon>
        <taxon>Eubacteriales</taxon>
        <taxon>Oscillospiraceae</taxon>
        <taxon>Ruminococcus</taxon>
    </lineage>
</organism>
<name>E9SBB3_RUMAL</name>
<accession>E9SBB3</accession>
<evidence type="ECO:0000313" key="2">
    <source>
        <dbReference type="Proteomes" id="UP000004259"/>
    </source>
</evidence>
<keyword evidence="2" id="KW-1185">Reference proteome</keyword>
<gene>
    <name evidence="1" type="ORF">CUS_6586</name>
</gene>
<protein>
    <submittedName>
        <fullName evidence="1">Uncharacterized protein</fullName>
    </submittedName>
</protein>
<proteinExistence type="predicted"/>
<sequence length="41" mass="4613">MKYDKRAKPSTKAEPKLVKHDITMTRKFGGKHGGSKPPPYT</sequence>
<comment type="caution">
    <text evidence="1">The sequence shown here is derived from an EMBL/GenBank/DDBJ whole genome shotgun (WGS) entry which is preliminary data.</text>
</comment>
<dbReference type="EMBL" id="ADKM02000066">
    <property type="protein sequence ID" value="EGC03412.1"/>
    <property type="molecule type" value="Genomic_DNA"/>
</dbReference>
<dbReference type="Proteomes" id="UP000004259">
    <property type="component" value="Unassembled WGS sequence"/>
</dbReference>
<reference evidence="1 2" key="1">
    <citation type="submission" date="2011-02" db="EMBL/GenBank/DDBJ databases">
        <authorList>
            <person name="Nelson K.E."/>
            <person name="Sutton G."/>
            <person name="Torralba M."/>
            <person name="Durkin S."/>
            <person name="Harkins D."/>
            <person name="Montgomery R."/>
            <person name="Ziemer C."/>
            <person name="Klaassens E."/>
            <person name="Ocuiv P."/>
            <person name="Morrison M."/>
        </authorList>
    </citation>
    <scope>NUCLEOTIDE SEQUENCE [LARGE SCALE GENOMIC DNA]</scope>
    <source>
        <strain evidence="1 2">8</strain>
    </source>
</reference>
<dbReference type="AlphaFoldDB" id="E9SBB3"/>
<evidence type="ECO:0000313" key="1">
    <source>
        <dbReference type="EMBL" id="EGC03412.1"/>
    </source>
</evidence>